<dbReference type="PANTHER" id="PTHR35798:SF1">
    <property type="entry name" value="CELL DIVISION PROTEIN SEPF"/>
    <property type="match status" value="1"/>
</dbReference>
<dbReference type="PANTHER" id="PTHR35798">
    <property type="entry name" value="CELL DIVISION PROTEIN SEPF"/>
    <property type="match status" value="1"/>
</dbReference>
<comment type="subunit">
    <text evidence="5">Homodimer. Interacts with FtsZ.</text>
</comment>
<proteinExistence type="inferred from homology"/>
<name>A0A6L9SPD5_9BIFI</name>
<dbReference type="GO" id="GO:0005737">
    <property type="term" value="C:cytoplasm"/>
    <property type="evidence" value="ECO:0007669"/>
    <property type="project" value="UniProtKB-SubCell"/>
</dbReference>
<evidence type="ECO:0000313" key="8">
    <source>
        <dbReference type="Proteomes" id="UP000483293"/>
    </source>
</evidence>
<dbReference type="Proteomes" id="UP000483293">
    <property type="component" value="Unassembled WGS sequence"/>
</dbReference>
<dbReference type="Gene3D" id="3.30.110.150">
    <property type="entry name" value="SepF-like protein"/>
    <property type="match status" value="1"/>
</dbReference>
<reference evidence="7 8" key="1">
    <citation type="submission" date="2019-10" db="EMBL/GenBank/DDBJ databases">
        <title>Bifidobacterium from non-human primates.</title>
        <authorList>
            <person name="Modesto M."/>
        </authorList>
    </citation>
    <scope>NUCLEOTIDE SEQUENCE [LARGE SCALE GENOMIC DNA]</scope>
    <source>
        <strain evidence="7 8">SMA15</strain>
    </source>
</reference>
<dbReference type="GO" id="GO:0000917">
    <property type="term" value="P:division septum assembly"/>
    <property type="evidence" value="ECO:0007669"/>
    <property type="project" value="UniProtKB-KW"/>
</dbReference>
<sequence length="170" mass="17889">MAGFMKNAMSYLGMSDVAESDDDFNVDEEPETPAPAGPSFDSDHTVTPMPTKPAAAAAASPAPSAATAGRGQNPFQGRLSRITTIHPKSYEDAQMVGRAIRDGVPVVLNLTGVPEAIAYRIVDFSAGVVFGVHGSMERVTPRVFLLSPSQVNIKVEEPAAANTARDLFAD</sequence>
<comment type="similarity">
    <text evidence="5">Belongs to the SepF family.</text>
</comment>
<dbReference type="HAMAP" id="MF_01197">
    <property type="entry name" value="SepF"/>
    <property type="match status" value="1"/>
</dbReference>
<accession>A0A6L9SPD5</accession>
<gene>
    <name evidence="5" type="primary">sepF</name>
    <name evidence="7" type="ORF">GFD21_00605</name>
</gene>
<comment type="caution">
    <text evidence="7">The sequence shown here is derived from an EMBL/GenBank/DDBJ whole genome shotgun (WGS) entry which is preliminary data.</text>
</comment>
<comment type="function">
    <text evidence="4 5">Cell division protein that is part of the divisome complex and is recruited early to the Z-ring. Probably stimulates Z-ring formation, perhaps through the cross-linking of FtsZ protofilaments. Its function overlaps with FtsA.</text>
</comment>
<dbReference type="GO" id="GO:0043093">
    <property type="term" value="P:FtsZ-dependent cytokinesis"/>
    <property type="evidence" value="ECO:0007669"/>
    <property type="project" value="UniProtKB-UniRule"/>
</dbReference>
<keyword evidence="1 5" id="KW-0132">Cell division</keyword>
<feature type="compositionally biased region" description="Acidic residues" evidence="6">
    <location>
        <begin position="19"/>
        <end position="31"/>
    </location>
</feature>
<dbReference type="InterPro" id="IPR038594">
    <property type="entry name" value="SepF-like_sf"/>
</dbReference>
<evidence type="ECO:0000256" key="6">
    <source>
        <dbReference type="SAM" id="MobiDB-lite"/>
    </source>
</evidence>
<evidence type="ECO:0000256" key="5">
    <source>
        <dbReference type="HAMAP-Rule" id="MF_01197"/>
    </source>
</evidence>
<feature type="compositionally biased region" description="Low complexity" evidence="6">
    <location>
        <begin position="52"/>
        <end position="68"/>
    </location>
</feature>
<evidence type="ECO:0000256" key="3">
    <source>
        <dbReference type="ARBA" id="ARBA00023306"/>
    </source>
</evidence>
<dbReference type="EMBL" id="WHZV01000001">
    <property type="protein sequence ID" value="NEG54304.1"/>
    <property type="molecule type" value="Genomic_DNA"/>
</dbReference>
<evidence type="ECO:0000256" key="2">
    <source>
        <dbReference type="ARBA" id="ARBA00023210"/>
    </source>
</evidence>
<dbReference type="InterPro" id="IPR023052">
    <property type="entry name" value="Cell_div_SepF"/>
</dbReference>
<evidence type="ECO:0000256" key="4">
    <source>
        <dbReference type="ARBA" id="ARBA00044936"/>
    </source>
</evidence>
<keyword evidence="3 5" id="KW-0131">Cell cycle</keyword>
<dbReference type="Pfam" id="PF04472">
    <property type="entry name" value="SepF"/>
    <property type="match status" value="1"/>
</dbReference>
<organism evidence="7 8">
    <name type="scientific">Bifidobacterium platyrrhinorum</name>
    <dbReference type="NCBI Taxonomy" id="2661628"/>
    <lineage>
        <taxon>Bacteria</taxon>
        <taxon>Bacillati</taxon>
        <taxon>Actinomycetota</taxon>
        <taxon>Actinomycetes</taxon>
        <taxon>Bifidobacteriales</taxon>
        <taxon>Bifidobacteriaceae</taxon>
        <taxon>Bifidobacterium</taxon>
    </lineage>
</organism>
<protein>
    <recommendedName>
        <fullName evidence="5">Cell division protein SepF</fullName>
    </recommendedName>
</protein>
<keyword evidence="8" id="KW-1185">Reference proteome</keyword>
<dbReference type="InterPro" id="IPR007561">
    <property type="entry name" value="Cell_div_SepF/SepF-rel"/>
</dbReference>
<dbReference type="RefSeq" id="WP_163195990.1">
    <property type="nucleotide sequence ID" value="NZ_WHZV01000001.1"/>
</dbReference>
<comment type="subcellular location">
    <subcellularLocation>
        <location evidence="5">Cytoplasm</location>
    </subcellularLocation>
    <text evidence="5">Localizes to the division site, in a FtsZ-dependent manner.</text>
</comment>
<evidence type="ECO:0000313" key="7">
    <source>
        <dbReference type="EMBL" id="NEG54304.1"/>
    </source>
</evidence>
<evidence type="ECO:0000256" key="1">
    <source>
        <dbReference type="ARBA" id="ARBA00022618"/>
    </source>
</evidence>
<keyword evidence="5" id="KW-0963">Cytoplasm</keyword>
<feature type="region of interest" description="Disordered" evidence="6">
    <location>
        <begin position="19"/>
        <end position="80"/>
    </location>
</feature>
<dbReference type="AlphaFoldDB" id="A0A6L9SPD5"/>
<keyword evidence="2 5" id="KW-0717">Septation</keyword>